<keyword evidence="2" id="KW-1185">Reference proteome</keyword>
<name>A0A430K2J9_9FLAO</name>
<comment type="caution">
    <text evidence="1">The sequence shown here is derived from an EMBL/GenBank/DDBJ whole genome shotgun (WGS) entry which is preliminary data.</text>
</comment>
<accession>A0A430K2J9</accession>
<proteinExistence type="predicted"/>
<dbReference type="RefSeq" id="WP_126162205.1">
    <property type="nucleotide sequence ID" value="NZ_RQPJ01000005.1"/>
</dbReference>
<evidence type="ECO:0000313" key="2">
    <source>
        <dbReference type="Proteomes" id="UP000267585"/>
    </source>
</evidence>
<protein>
    <recommendedName>
        <fullName evidence="3">Phosphoribosylpyrophosphate synthetase</fullName>
    </recommendedName>
</protein>
<evidence type="ECO:0008006" key="3">
    <source>
        <dbReference type="Google" id="ProtNLM"/>
    </source>
</evidence>
<dbReference type="OrthoDB" id="8418771at2"/>
<dbReference type="EMBL" id="RQPJ01000005">
    <property type="protein sequence ID" value="RTE53310.1"/>
    <property type="molecule type" value="Genomic_DNA"/>
</dbReference>
<gene>
    <name evidence="1" type="ORF">EHW67_09775</name>
</gene>
<organism evidence="1 2">
    <name type="scientific">Arenibacter aquaticus</name>
    <dbReference type="NCBI Taxonomy" id="2489054"/>
    <lineage>
        <taxon>Bacteria</taxon>
        <taxon>Pseudomonadati</taxon>
        <taxon>Bacteroidota</taxon>
        <taxon>Flavobacteriia</taxon>
        <taxon>Flavobacteriales</taxon>
        <taxon>Flavobacteriaceae</taxon>
        <taxon>Arenibacter</taxon>
    </lineage>
</organism>
<dbReference type="AlphaFoldDB" id="A0A430K2J9"/>
<reference evidence="1 2" key="1">
    <citation type="submission" date="2018-11" db="EMBL/GenBank/DDBJ databases">
        <title>Arenibacter aquaticus sp.nov., a marine bacterium isolated from surface seawater in the South China Sea.</title>
        <authorList>
            <person name="Guo J."/>
            <person name="Sun J."/>
        </authorList>
    </citation>
    <scope>NUCLEOTIDE SEQUENCE [LARGE SCALE GENOMIC DNA]</scope>
    <source>
        <strain evidence="1 2">GUO666</strain>
    </source>
</reference>
<dbReference type="Proteomes" id="UP000267585">
    <property type="component" value="Unassembled WGS sequence"/>
</dbReference>
<sequence length="104" mass="12033">MTSEFAKNEKEIIQKYQREGYTSNYRVENNSLLDLDSKKNYIPEDVHIVAEHRFEGMSNPSDMSILYILKTMDGSKGTILANYSPASNLETAEFFKKIPKKNYL</sequence>
<evidence type="ECO:0000313" key="1">
    <source>
        <dbReference type="EMBL" id="RTE53310.1"/>
    </source>
</evidence>